<evidence type="ECO:0000313" key="12">
    <source>
        <dbReference type="Proteomes" id="UP000279799"/>
    </source>
</evidence>
<dbReference type="InterPro" id="IPR000182">
    <property type="entry name" value="GNAT_dom"/>
</dbReference>
<comment type="similarity">
    <text evidence="9">Belongs to the TmcA family.</text>
</comment>
<evidence type="ECO:0000256" key="7">
    <source>
        <dbReference type="ARBA" id="ARBA00022884"/>
    </source>
</evidence>
<dbReference type="InterPro" id="IPR007807">
    <property type="entry name" value="TcmA/NAT10_helicase"/>
</dbReference>
<dbReference type="PROSITE" id="PS51186">
    <property type="entry name" value="GNAT"/>
    <property type="match status" value="1"/>
</dbReference>
<dbReference type="InterPro" id="IPR032672">
    <property type="entry name" value="TmcA/NAT10/Kre33"/>
</dbReference>
<dbReference type="GO" id="GO:1904812">
    <property type="term" value="P:rRNA acetylation involved in maturation of SSU-rRNA"/>
    <property type="evidence" value="ECO:0007669"/>
    <property type="project" value="TreeGrafter"/>
</dbReference>
<dbReference type="Gene3D" id="3.40.630.30">
    <property type="match status" value="1"/>
</dbReference>
<dbReference type="RefSeq" id="WP_126598875.1">
    <property type="nucleotide sequence ID" value="NZ_LR134510.1"/>
</dbReference>
<dbReference type="InterPro" id="IPR024914">
    <property type="entry name" value="tRNA_acetyltr_TmcA"/>
</dbReference>
<dbReference type="OrthoDB" id="5578851at2"/>
<comment type="function">
    <text evidence="9">Catalyzes the formation of N(4)-acetylcytidine (ac(4)C) at the wobble position of tRNA(Met), by using acetyl-CoA as an acetyl donor and ATP (or GTP).</text>
</comment>
<dbReference type="EMBL" id="LR134510">
    <property type="protein sequence ID" value="VEJ09173.1"/>
    <property type="molecule type" value="Genomic_DNA"/>
</dbReference>
<gene>
    <name evidence="9 11" type="primary">tmcA</name>
    <name evidence="11" type="ORF">NCTC12871_00610</name>
</gene>
<feature type="binding site" evidence="9">
    <location>
        <position position="168"/>
    </location>
    <ligand>
        <name>ATP</name>
        <dbReference type="ChEBI" id="CHEBI:30616"/>
    </ligand>
</feature>
<evidence type="ECO:0000256" key="6">
    <source>
        <dbReference type="ARBA" id="ARBA00022840"/>
    </source>
</evidence>
<keyword evidence="3 9" id="KW-0808">Transferase</keyword>
<organism evidence="11 12">
    <name type="scientific">Actinobacillus delphinicola</name>
    <dbReference type="NCBI Taxonomy" id="51161"/>
    <lineage>
        <taxon>Bacteria</taxon>
        <taxon>Pseudomonadati</taxon>
        <taxon>Pseudomonadota</taxon>
        <taxon>Gammaproteobacteria</taxon>
        <taxon>Pasteurellales</taxon>
        <taxon>Pasteurellaceae</taxon>
        <taxon>Actinobacillus</taxon>
    </lineage>
</organism>
<dbReference type="InterPro" id="IPR038321">
    <property type="entry name" value="TmcA_C_sf"/>
</dbReference>
<evidence type="ECO:0000313" key="11">
    <source>
        <dbReference type="EMBL" id="VEJ09173.1"/>
    </source>
</evidence>
<dbReference type="GO" id="GO:0051392">
    <property type="term" value="F:tRNA cytidine N4-acetyltransferase activity"/>
    <property type="evidence" value="ECO:0007669"/>
    <property type="project" value="UniProtKB-UniRule"/>
</dbReference>
<accession>A0A448TTK8</accession>
<evidence type="ECO:0000259" key="10">
    <source>
        <dbReference type="PROSITE" id="PS51186"/>
    </source>
</evidence>
<dbReference type="GO" id="GO:0005737">
    <property type="term" value="C:cytoplasm"/>
    <property type="evidence" value="ECO:0007669"/>
    <property type="project" value="UniProtKB-SubCell"/>
</dbReference>
<dbReference type="GO" id="GO:0005524">
    <property type="term" value="F:ATP binding"/>
    <property type="evidence" value="ECO:0007669"/>
    <property type="project" value="UniProtKB-UniRule"/>
</dbReference>
<name>A0A448TTK8_9PAST</name>
<sequence>MQSRRLILVAGAEEWLDAQFSAQFSPNLAQSLAIFCHDTQAGLPHLNADIFPFSKAKNALGQEWQTILFDCRKALHLEALAIASGTLLAGGTLYLWINDWQSFQSETDLDSLRWADGIVQSCPHFRKIFQDTVKNAGFPLFTQPQAIPFYLVQPADIQSLIPRPTGEQEVLLNQIKTHPVQRFILTAKRGRGKSALAGFLADFLLQEDPQQLLLTAANKKAVQKLQQFCNLPIPFCAPDALLENLATIRQQRKWLFIDEAAMLPLPMLQTLCTAFEKVLCTTTIESYEGTGQGFSLKFMQSTAKNFHALSLDAPLRWQKHDPLEKFIEDLLLVAPNSLNEPQNSNSTYRFLRQTQLDKNTDLTDFYQLLKLAHYRTTPLDLRRLLDAPRQQFFASYDERNRLQSGIWGLEEGDMHNEALLVAIRRGERRPSGNLVAQLLLQNHLDLRAGKLRSVRISRIAVHPRLQNQGFGQKLLAAFKQQLLERDNIDYLSVSFGYDEKLAHFWRKAGFRLAYLSHQQTASSGCYSAVAVLPLTSAGKTFCESIINNFQRNFALSHYPLESQLDLDNFPEKHMDLNDIDNVALADFAYAHRPFLISLPELTRLLHQYPNQLPLVKDFLTTQQSYLKPSARQWLNQCRHDVATILSTL</sequence>
<dbReference type="PANTHER" id="PTHR10925">
    <property type="entry name" value="N-ACETYLTRANSFERASE 10"/>
    <property type="match status" value="1"/>
</dbReference>
<reference evidence="11 12" key="1">
    <citation type="submission" date="2018-12" db="EMBL/GenBank/DDBJ databases">
        <authorList>
            <consortium name="Pathogen Informatics"/>
        </authorList>
    </citation>
    <scope>NUCLEOTIDE SEQUENCE [LARGE SCALE GENOMIC DNA]</scope>
    <source>
        <strain evidence="11 12">NCTC12871</strain>
    </source>
</reference>
<feature type="domain" description="N-acetyltransferase" evidence="10">
    <location>
        <begin position="379"/>
        <end position="535"/>
    </location>
</feature>
<evidence type="ECO:0000256" key="4">
    <source>
        <dbReference type="ARBA" id="ARBA00022694"/>
    </source>
</evidence>
<keyword evidence="7 9" id="KW-0694">RNA-binding</keyword>
<evidence type="ECO:0000256" key="8">
    <source>
        <dbReference type="ARBA" id="ARBA00023315"/>
    </source>
</evidence>
<dbReference type="Gene3D" id="1.20.120.890">
    <property type="entry name" value="tRNA(Met) cytidine acetyltransferase, tail domain"/>
    <property type="match status" value="1"/>
</dbReference>
<keyword evidence="8 9" id="KW-0012">Acyltransferase</keyword>
<dbReference type="GO" id="GO:0002101">
    <property type="term" value="P:tRNA wobble cytosine modification"/>
    <property type="evidence" value="ECO:0007669"/>
    <property type="project" value="UniProtKB-UniRule"/>
</dbReference>
<dbReference type="Pfam" id="PF05127">
    <property type="entry name" value="NAT10_TcmA_helicase"/>
    <property type="match status" value="1"/>
</dbReference>
<protein>
    <recommendedName>
        <fullName evidence="9">tRNA(Met) cytidine acetyltransferase TmcA</fullName>
        <ecNumber evidence="9">2.3.1.193</ecNumber>
    </recommendedName>
</protein>
<feature type="binding site" evidence="9">
    <location>
        <begin position="459"/>
        <end position="461"/>
    </location>
    <ligand>
        <name>acetyl-CoA</name>
        <dbReference type="ChEBI" id="CHEBI:57288"/>
    </ligand>
</feature>
<dbReference type="GO" id="GO:0000049">
    <property type="term" value="F:tRNA binding"/>
    <property type="evidence" value="ECO:0007669"/>
    <property type="project" value="UniProtKB-UniRule"/>
</dbReference>
<dbReference type="GO" id="GO:1990883">
    <property type="term" value="F:18S rRNA cytidine N-acetyltransferase activity"/>
    <property type="evidence" value="ECO:0007669"/>
    <property type="project" value="TreeGrafter"/>
</dbReference>
<dbReference type="SUPFAM" id="SSF52540">
    <property type="entry name" value="P-loop containing nucleoside triphosphate hydrolases"/>
    <property type="match status" value="1"/>
</dbReference>
<dbReference type="PANTHER" id="PTHR10925:SF5">
    <property type="entry name" value="RNA CYTIDINE ACETYLTRANSFERASE"/>
    <property type="match status" value="1"/>
</dbReference>
<dbReference type="CDD" id="cd04301">
    <property type="entry name" value="NAT_SF"/>
    <property type="match status" value="1"/>
</dbReference>
<evidence type="ECO:0000256" key="9">
    <source>
        <dbReference type="HAMAP-Rule" id="MF_01886"/>
    </source>
</evidence>
<evidence type="ECO:0000256" key="3">
    <source>
        <dbReference type="ARBA" id="ARBA00022679"/>
    </source>
</evidence>
<dbReference type="InterPro" id="IPR027417">
    <property type="entry name" value="P-loop_NTPase"/>
</dbReference>
<feature type="binding site" evidence="9">
    <location>
        <position position="316"/>
    </location>
    <ligand>
        <name>ATP</name>
        <dbReference type="ChEBI" id="CHEBI:30616"/>
    </ligand>
</feature>
<comment type="subcellular location">
    <subcellularLocation>
        <location evidence="9">Cytoplasm</location>
    </subcellularLocation>
</comment>
<dbReference type="Pfam" id="PF13718">
    <property type="entry name" value="GNAT_acetyltr_2"/>
    <property type="match status" value="2"/>
</dbReference>
<dbReference type="KEGG" id="adp:NCTC12871_00610"/>
<comment type="caution">
    <text evidence="9">Lacks conserved residue(s) required for the propagation of feature annotation.</text>
</comment>
<dbReference type="Pfam" id="PF08351">
    <property type="entry name" value="TmcA_N"/>
    <property type="match status" value="1"/>
</dbReference>
<dbReference type="InterPro" id="IPR016181">
    <property type="entry name" value="Acyl_CoA_acyltransferase"/>
</dbReference>
<keyword evidence="4 9" id="KW-0819">tRNA processing</keyword>
<dbReference type="GO" id="GO:0051391">
    <property type="term" value="P:tRNA acetylation"/>
    <property type="evidence" value="ECO:0007669"/>
    <property type="project" value="UniProtKB-UniRule"/>
</dbReference>
<evidence type="ECO:0000256" key="1">
    <source>
        <dbReference type="ARBA" id="ARBA00022490"/>
    </source>
</evidence>
<dbReference type="Pfam" id="PF17176">
    <property type="entry name" value="tRNA_bind_3"/>
    <property type="match status" value="1"/>
</dbReference>
<keyword evidence="6 9" id="KW-0067">ATP-binding</keyword>
<dbReference type="AlphaFoldDB" id="A0A448TTK8"/>
<proteinExistence type="inferred from homology"/>
<keyword evidence="5 9" id="KW-0547">Nucleotide-binding</keyword>
<evidence type="ECO:0000256" key="2">
    <source>
        <dbReference type="ARBA" id="ARBA00022555"/>
    </source>
</evidence>
<evidence type="ECO:0000256" key="5">
    <source>
        <dbReference type="ARBA" id="ARBA00022741"/>
    </source>
</evidence>
<keyword evidence="12" id="KW-1185">Reference proteome</keyword>
<comment type="catalytic activity">
    <reaction evidence="9">
        <text>cytidine(34) in elongator tRNA(Met) + acetyl-CoA + ATP + H2O = N(4)-acetylcytidine(34) in elongator tRNA(Met) + ADP + phosphate + CoA + H(+)</text>
        <dbReference type="Rhea" id="RHEA:43788"/>
        <dbReference type="Rhea" id="RHEA-COMP:10693"/>
        <dbReference type="Rhea" id="RHEA-COMP:10694"/>
        <dbReference type="ChEBI" id="CHEBI:15377"/>
        <dbReference type="ChEBI" id="CHEBI:15378"/>
        <dbReference type="ChEBI" id="CHEBI:30616"/>
        <dbReference type="ChEBI" id="CHEBI:43474"/>
        <dbReference type="ChEBI" id="CHEBI:57287"/>
        <dbReference type="ChEBI" id="CHEBI:57288"/>
        <dbReference type="ChEBI" id="CHEBI:74900"/>
        <dbReference type="ChEBI" id="CHEBI:82748"/>
        <dbReference type="ChEBI" id="CHEBI:456216"/>
        <dbReference type="EC" id="2.3.1.193"/>
    </reaction>
</comment>
<keyword evidence="2 9" id="KW-0820">tRNA-binding</keyword>
<dbReference type="SUPFAM" id="SSF55729">
    <property type="entry name" value="Acyl-CoA N-acyltransferases (Nat)"/>
    <property type="match status" value="1"/>
</dbReference>
<dbReference type="Proteomes" id="UP000279799">
    <property type="component" value="Chromosome"/>
</dbReference>
<dbReference type="InterPro" id="IPR033442">
    <property type="entry name" value="TmcA_tRNA_bind"/>
</dbReference>
<dbReference type="Gene3D" id="3.40.50.11040">
    <property type="match status" value="1"/>
</dbReference>
<dbReference type="EC" id="2.3.1.193" evidence="9"/>
<dbReference type="Gene3D" id="3.40.50.300">
    <property type="entry name" value="P-loop containing nucleotide triphosphate hydrolases"/>
    <property type="match status" value="1"/>
</dbReference>
<keyword evidence="1 9" id="KW-0963">Cytoplasm</keyword>
<dbReference type="HAMAP" id="MF_01886">
    <property type="entry name" value="tRNA_acetyltr_TmcA"/>
    <property type="match status" value="1"/>
</dbReference>
<dbReference type="InterPro" id="IPR013562">
    <property type="entry name" value="TmcA/NAT10_N"/>
</dbReference>